<evidence type="ECO:0000313" key="2">
    <source>
        <dbReference type="Proteomes" id="UP000676336"/>
    </source>
</evidence>
<accession>A0A8S3GVV2</accession>
<proteinExistence type="predicted"/>
<gene>
    <name evidence="1" type="ORF">SMN809_LOCUS66102</name>
</gene>
<comment type="caution">
    <text evidence="1">The sequence shown here is derived from an EMBL/GenBank/DDBJ whole genome shotgun (WGS) entry which is preliminary data.</text>
</comment>
<organism evidence="1 2">
    <name type="scientific">Rotaria magnacalcarata</name>
    <dbReference type="NCBI Taxonomy" id="392030"/>
    <lineage>
        <taxon>Eukaryota</taxon>
        <taxon>Metazoa</taxon>
        <taxon>Spiralia</taxon>
        <taxon>Gnathifera</taxon>
        <taxon>Rotifera</taxon>
        <taxon>Eurotatoria</taxon>
        <taxon>Bdelloidea</taxon>
        <taxon>Philodinida</taxon>
        <taxon>Philodinidae</taxon>
        <taxon>Rotaria</taxon>
    </lineage>
</organism>
<dbReference type="AlphaFoldDB" id="A0A8S3GVV2"/>
<dbReference type="Proteomes" id="UP000676336">
    <property type="component" value="Unassembled WGS sequence"/>
</dbReference>
<evidence type="ECO:0000313" key="1">
    <source>
        <dbReference type="EMBL" id="CAF5172263.1"/>
    </source>
</evidence>
<sequence length="89" mass="10375">MNSNGKRIMEEEDDVKRIKTEETTTTTTTTIDVNDDNAVKEYIKEHCYECLNRFREPSPDDLVMFLHALQYKISDATTFTSPLPEWAQI</sequence>
<name>A0A8S3GVV2_9BILA</name>
<protein>
    <submittedName>
        <fullName evidence="1">Uncharacterized protein</fullName>
    </submittedName>
</protein>
<dbReference type="EMBL" id="CAJOBI010312672">
    <property type="protein sequence ID" value="CAF5172263.1"/>
    <property type="molecule type" value="Genomic_DNA"/>
</dbReference>
<reference evidence="1" key="1">
    <citation type="submission" date="2021-02" db="EMBL/GenBank/DDBJ databases">
        <authorList>
            <person name="Nowell W R."/>
        </authorList>
    </citation>
    <scope>NUCLEOTIDE SEQUENCE</scope>
</reference>